<dbReference type="Gene3D" id="3.30.200.20">
    <property type="entry name" value="Phosphorylase Kinase, domain 1"/>
    <property type="match status" value="1"/>
</dbReference>
<keyword evidence="7" id="KW-0067">ATP-binding</keyword>
<dbReference type="AlphaFoldDB" id="A0A9Q1LDA8"/>
<evidence type="ECO:0000256" key="10">
    <source>
        <dbReference type="ARBA" id="ARBA00047899"/>
    </source>
</evidence>
<reference evidence="14" key="1">
    <citation type="journal article" date="2023" name="Proc. Natl. Acad. Sci. U.S.A.">
        <title>Genomic and structural basis for evolution of tropane alkaloid biosynthesis.</title>
        <authorList>
            <person name="Wanga Y.-J."/>
            <person name="Taina T."/>
            <person name="Yua J.-Y."/>
            <person name="Lia J."/>
            <person name="Xua B."/>
            <person name="Chenc J."/>
            <person name="D'Auriad J.C."/>
            <person name="Huanga J.-P."/>
            <person name="Huanga S.-X."/>
        </authorList>
    </citation>
    <scope>NUCLEOTIDE SEQUENCE [LARGE SCALE GENOMIC DNA]</scope>
    <source>
        <strain evidence="14">cv. KIB-2019</strain>
    </source>
</reference>
<keyword evidence="2" id="KW-0723">Serine/threonine-protein kinase</keyword>
<dbReference type="Proteomes" id="UP001152561">
    <property type="component" value="Unassembled WGS sequence"/>
</dbReference>
<feature type="domain" description="Protein kinase" evidence="12">
    <location>
        <begin position="90"/>
        <end position="242"/>
    </location>
</feature>
<evidence type="ECO:0000256" key="3">
    <source>
        <dbReference type="ARBA" id="ARBA00022679"/>
    </source>
</evidence>
<evidence type="ECO:0000256" key="11">
    <source>
        <dbReference type="ARBA" id="ARBA00048679"/>
    </source>
</evidence>
<evidence type="ECO:0000259" key="12">
    <source>
        <dbReference type="PROSITE" id="PS50011"/>
    </source>
</evidence>
<name>A0A9Q1LDA8_9SOLA</name>
<evidence type="ECO:0000256" key="6">
    <source>
        <dbReference type="ARBA" id="ARBA00022777"/>
    </source>
</evidence>
<keyword evidence="8" id="KW-1015">Disulfide bond</keyword>
<evidence type="ECO:0000256" key="7">
    <source>
        <dbReference type="ARBA" id="ARBA00022840"/>
    </source>
</evidence>
<keyword evidence="14" id="KW-1185">Reference proteome</keyword>
<evidence type="ECO:0000313" key="13">
    <source>
        <dbReference type="EMBL" id="KAJ8534465.1"/>
    </source>
</evidence>
<evidence type="ECO:0000256" key="4">
    <source>
        <dbReference type="ARBA" id="ARBA00022729"/>
    </source>
</evidence>
<dbReference type="GO" id="GO:0005524">
    <property type="term" value="F:ATP binding"/>
    <property type="evidence" value="ECO:0007669"/>
    <property type="project" value="UniProtKB-KW"/>
</dbReference>
<evidence type="ECO:0000256" key="8">
    <source>
        <dbReference type="ARBA" id="ARBA00023157"/>
    </source>
</evidence>
<keyword evidence="5" id="KW-0547">Nucleotide-binding</keyword>
<keyword evidence="6" id="KW-0418">Kinase</keyword>
<evidence type="ECO:0000313" key="14">
    <source>
        <dbReference type="Proteomes" id="UP001152561"/>
    </source>
</evidence>
<organism evidence="13 14">
    <name type="scientific">Anisodus acutangulus</name>
    <dbReference type="NCBI Taxonomy" id="402998"/>
    <lineage>
        <taxon>Eukaryota</taxon>
        <taxon>Viridiplantae</taxon>
        <taxon>Streptophyta</taxon>
        <taxon>Embryophyta</taxon>
        <taxon>Tracheophyta</taxon>
        <taxon>Spermatophyta</taxon>
        <taxon>Magnoliopsida</taxon>
        <taxon>eudicotyledons</taxon>
        <taxon>Gunneridae</taxon>
        <taxon>Pentapetalae</taxon>
        <taxon>asterids</taxon>
        <taxon>lamiids</taxon>
        <taxon>Solanales</taxon>
        <taxon>Solanaceae</taxon>
        <taxon>Solanoideae</taxon>
        <taxon>Hyoscyameae</taxon>
        <taxon>Anisodus</taxon>
    </lineage>
</organism>
<keyword evidence="3" id="KW-0808">Transferase</keyword>
<evidence type="ECO:0000256" key="9">
    <source>
        <dbReference type="ARBA" id="ARBA00023180"/>
    </source>
</evidence>
<proteinExistence type="predicted"/>
<evidence type="ECO:0000256" key="1">
    <source>
        <dbReference type="ARBA" id="ARBA00012513"/>
    </source>
</evidence>
<gene>
    <name evidence="13" type="ORF">K7X08_016193</name>
</gene>
<protein>
    <recommendedName>
        <fullName evidence="1">non-specific serine/threonine protein kinase</fullName>
        <ecNumber evidence="1">2.7.11.1</ecNumber>
    </recommendedName>
</protein>
<dbReference type="GO" id="GO:0004674">
    <property type="term" value="F:protein serine/threonine kinase activity"/>
    <property type="evidence" value="ECO:0007669"/>
    <property type="project" value="UniProtKB-KW"/>
</dbReference>
<comment type="catalytic activity">
    <reaction evidence="10">
        <text>L-threonyl-[protein] + ATP = O-phospho-L-threonyl-[protein] + ADP + H(+)</text>
        <dbReference type="Rhea" id="RHEA:46608"/>
        <dbReference type="Rhea" id="RHEA-COMP:11060"/>
        <dbReference type="Rhea" id="RHEA-COMP:11605"/>
        <dbReference type="ChEBI" id="CHEBI:15378"/>
        <dbReference type="ChEBI" id="CHEBI:30013"/>
        <dbReference type="ChEBI" id="CHEBI:30616"/>
        <dbReference type="ChEBI" id="CHEBI:61977"/>
        <dbReference type="ChEBI" id="CHEBI:456216"/>
        <dbReference type="EC" id="2.7.11.1"/>
    </reaction>
</comment>
<accession>A0A9Q1LDA8</accession>
<dbReference type="InterPro" id="IPR011009">
    <property type="entry name" value="Kinase-like_dom_sf"/>
</dbReference>
<dbReference type="PANTHER" id="PTHR27002:SF616">
    <property type="entry name" value="RECEPTOR-LIKE SERINE_THREONINE-PROTEIN KINASE"/>
    <property type="match status" value="1"/>
</dbReference>
<evidence type="ECO:0000256" key="2">
    <source>
        <dbReference type="ARBA" id="ARBA00022527"/>
    </source>
</evidence>
<dbReference type="Pfam" id="PF07714">
    <property type="entry name" value="PK_Tyr_Ser-Thr"/>
    <property type="match status" value="1"/>
</dbReference>
<sequence length="242" mass="27303">MDWSEGCALSKPFSCQSKDVFVKFSELKLPDTTKSWDPIQKSLNDILPTSTFLVSEIVLGQDNWTTEGPKEDMDLPFFDLATIVNATDNFSFNNKLGEEGFGLVYKGTLVDGREIDVKRLSKSSGQGLNEFKNEVKLIAKLQHQNLVKLVGSCIDGEEKMLIYEYMANGNLDSFVFGLYPFSTEWEFLLENWNNLTLNCQIKQGGNNWAGQSSSRSSVELHVVFSTFTRIQDCELSTEKESK</sequence>
<dbReference type="FunFam" id="3.30.200.20:FF:000195">
    <property type="entry name" value="G-type lectin S-receptor-like serine/threonine-protein kinase"/>
    <property type="match status" value="1"/>
</dbReference>
<dbReference type="OrthoDB" id="1305788at2759"/>
<keyword evidence="9" id="KW-0325">Glycoprotein</keyword>
<dbReference type="InterPro" id="IPR000719">
    <property type="entry name" value="Prot_kinase_dom"/>
</dbReference>
<dbReference type="InterPro" id="IPR020635">
    <property type="entry name" value="Tyr_kinase_cat_dom"/>
</dbReference>
<dbReference type="GO" id="GO:0004713">
    <property type="term" value="F:protein tyrosine kinase activity"/>
    <property type="evidence" value="ECO:0007669"/>
    <property type="project" value="InterPro"/>
</dbReference>
<comment type="catalytic activity">
    <reaction evidence="11">
        <text>L-seryl-[protein] + ATP = O-phospho-L-seryl-[protein] + ADP + H(+)</text>
        <dbReference type="Rhea" id="RHEA:17989"/>
        <dbReference type="Rhea" id="RHEA-COMP:9863"/>
        <dbReference type="Rhea" id="RHEA-COMP:11604"/>
        <dbReference type="ChEBI" id="CHEBI:15378"/>
        <dbReference type="ChEBI" id="CHEBI:29999"/>
        <dbReference type="ChEBI" id="CHEBI:30616"/>
        <dbReference type="ChEBI" id="CHEBI:83421"/>
        <dbReference type="ChEBI" id="CHEBI:456216"/>
        <dbReference type="EC" id="2.7.11.1"/>
    </reaction>
</comment>
<keyword evidence="4" id="KW-0732">Signal</keyword>
<dbReference type="InterPro" id="IPR001245">
    <property type="entry name" value="Ser-Thr/Tyr_kinase_cat_dom"/>
</dbReference>
<dbReference type="PANTHER" id="PTHR27002">
    <property type="entry name" value="RECEPTOR-LIKE SERINE/THREONINE-PROTEIN KINASE SD1-8"/>
    <property type="match status" value="1"/>
</dbReference>
<dbReference type="SMART" id="SM00219">
    <property type="entry name" value="TyrKc"/>
    <property type="match status" value="1"/>
</dbReference>
<dbReference type="PROSITE" id="PS50011">
    <property type="entry name" value="PROTEIN_KINASE_DOM"/>
    <property type="match status" value="1"/>
</dbReference>
<evidence type="ECO:0000256" key="5">
    <source>
        <dbReference type="ARBA" id="ARBA00022741"/>
    </source>
</evidence>
<comment type="caution">
    <text evidence="13">The sequence shown here is derived from an EMBL/GenBank/DDBJ whole genome shotgun (WGS) entry which is preliminary data.</text>
</comment>
<dbReference type="EMBL" id="JAJAGQ010000019">
    <property type="protein sequence ID" value="KAJ8534465.1"/>
    <property type="molecule type" value="Genomic_DNA"/>
</dbReference>
<dbReference type="SUPFAM" id="SSF56112">
    <property type="entry name" value="Protein kinase-like (PK-like)"/>
    <property type="match status" value="1"/>
</dbReference>
<dbReference type="EC" id="2.7.11.1" evidence="1"/>
<dbReference type="GO" id="GO:0005886">
    <property type="term" value="C:plasma membrane"/>
    <property type="evidence" value="ECO:0007669"/>
    <property type="project" value="TreeGrafter"/>
</dbReference>